<accession>F2EG06</accession>
<proteinExistence type="evidence at transcript level"/>
<organism evidence="5">
    <name type="scientific">Hordeum vulgare subsp. vulgare</name>
    <name type="common">Domesticated barley</name>
    <dbReference type="NCBI Taxonomy" id="112509"/>
    <lineage>
        <taxon>Eukaryota</taxon>
        <taxon>Viridiplantae</taxon>
        <taxon>Streptophyta</taxon>
        <taxon>Embryophyta</taxon>
        <taxon>Tracheophyta</taxon>
        <taxon>Spermatophyta</taxon>
        <taxon>Magnoliopsida</taxon>
        <taxon>Liliopsida</taxon>
        <taxon>Poales</taxon>
        <taxon>Poaceae</taxon>
        <taxon>BOP clade</taxon>
        <taxon>Pooideae</taxon>
        <taxon>Triticodae</taxon>
        <taxon>Triticeae</taxon>
        <taxon>Hordeinae</taxon>
        <taxon>Hordeum</taxon>
    </lineage>
</organism>
<feature type="compositionally biased region" description="Basic and acidic residues" evidence="4">
    <location>
        <begin position="597"/>
        <end position="606"/>
    </location>
</feature>
<feature type="compositionally biased region" description="Low complexity" evidence="4">
    <location>
        <begin position="176"/>
        <end position="190"/>
    </location>
</feature>
<evidence type="ECO:0000256" key="4">
    <source>
        <dbReference type="SAM" id="MobiDB-lite"/>
    </source>
</evidence>
<feature type="compositionally biased region" description="Pro residues" evidence="4">
    <location>
        <begin position="71"/>
        <end position="87"/>
    </location>
</feature>
<feature type="region of interest" description="Disordered" evidence="4">
    <location>
        <begin position="544"/>
        <end position="617"/>
    </location>
</feature>
<evidence type="ECO:0000313" key="5">
    <source>
        <dbReference type="EMBL" id="BAK06278.1"/>
    </source>
</evidence>
<comment type="similarity">
    <text evidence="2">Belongs to the PAF1 family.</text>
</comment>
<feature type="compositionally biased region" description="Pro residues" evidence="4">
    <location>
        <begin position="1"/>
        <end position="29"/>
    </location>
</feature>
<dbReference type="Pfam" id="PF03985">
    <property type="entry name" value="Paf1"/>
    <property type="match status" value="1"/>
</dbReference>
<evidence type="ECO:0000256" key="2">
    <source>
        <dbReference type="ARBA" id="ARBA00007560"/>
    </source>
</evidence>
<name>F2EG06_HORVV</name>
<feature type="compositionally biased region" description="Pro residues" evidence="4">
    <location>
        <begin position="36"/>
        <end position="56"/>
    </location>
</feature>
<dbReference type="EMBL" id="AK375083">
    <property type="protein sequence ID" value="BAK06278.1"/>
    <property type="molecule type" value="mRNA"/>
</dbReference>
<sequence>MAYRPYPPPQGPFPPQAPPINPYGQPPPQQAGYGQMPPPPFHAPPPPPPGPPPPHQPQYNFGHARPQQQQQPPPPPQLYYQPPPPPYGGNNNQAPPPPPPISAPPSAPPPPPAQPPPRVAPPPPKEQQAKAALPRVETEEERRARKKREYEKQKVEDRKQQQMMRQSQATILQKTQQVRAAQQQQQPQPQSRHLQPSGGTRVATTVSRPVSAPNTERFENRLKKPTTFLCKHKFRNELPDPSAQLKWLPLNKDKDRYTKYRISSLEKNYLPKMIVPEDLGIPLDLLDMAVYNPPNVQLPLAPEDEELLRDDEVLTPVKPEGIRKKERPTDKGMSWLVKTQYISPLSTDAAKMWITEKQAKERRESREGRDNVLENLNDRQKRIKAIAESFKAAKSRPVHQTKRGMEPEFVLPLVPDFDSYNDPFVMVNFDGDPTADSEQYNKLERSVHDECESQALMKSFQVSGSDPAKQEKFLAYMAPAPHELVKDLDDENEDFQYSWIREYHWEVRGDDKQDPTTYLVSFDDDDAKYLPLPTKLVLQKKKAKEGRSGDEIEHFPVPSRITVSRTAHGDEMEHGESSSMPGNLKRQRSSVDDDLDEHPRHFHVEDMGQYSEEDYSD</sequence>
<comment type="subcellular location">
    <subcellularLocation>
        <location evidence="1">Nucleus</location>
    </subcellularLocation>
</comment>
<dbReference type="PANTHER" id="PTHR23188">
    <property type="entry name" value="RNA POLYMERASE II-ASSOCIATED FACTOR 1 HOMOLOG"/>
    <property type="match status" value="1"/>
</dbReference>
<feature type="compositionally biased region" description="Pro residues" evidence="4">
    <location>
        <begin position="94"/>
        <end position="125"/>
    </location>
</feature>
<dbReference type="GO" id="GO:0006368">
    <property type="term" value="P:transcription elongation by RNA polymerase II"/>
    <property type="evidence" value="ECO:0007669"/>
    <property type="project" value="InterPro"/>
</dbReference>
<dbReference type="PANTHER" id="PTHR23188:SF12">
    <property type="entry name" value="RNA POLYMERASE II-ASSOCIATED FACTOR 1 HOMOLOG"/>
    <property type="match status" value="1"/>
</dbReference>
<dbReference type="GO" id="GO:0016593">
    <property type="term" value="C:Cdc73/Paf1 complex"/>
    <property type="evidence" value="ECO:0007669"/>
    <property type="project" value="InterPro"/>
</dbReference>
<evidence type="ECO:0000256" key="3">
    <source>
        <dbReference type="ARBA" id="ARBA00023242"/>
    </source>
</evidence>
<feature type="compositionally biased region" description="Polar residues" evidence="4">
    <location>
        <begin position="191"/>
        <end position="214"/>
    </location>
</feature>
<feature type="region of interest" description="Disordered" evidence="4">
    <location>
        <begin position="1"/>
        <end position="221"/>
    </location>
</feature>
<evidence type="ECO:0000256" key="1">
    <source>
        <dbReference type="ARBA" id="ARBA00004123"/>
    </source>
</evidence>
<dbReference type="AlphaFoldDB" id="F2EG06"/>
<feature type="compositionally biased region" description="Basic and acidic residues" evidence="4">
    <location>
        <begin position="545"/>
        <end position="554"/>
    </location>
</feature>
<dbReference type="InterPro" id="IPR007133">
    <property type="entry name" value="RNA_pol_II-assoc_Paf1"/>
</dbReference>
<feature type="compositionally biased region" description="Polar residues" evidence="4">
    <location>
        <begin position="161"/>
        <end position="175"/>
    </location>
</feature>
<feature type="compositionally biased region" description="Basic and acidic residues" evidence="4">
    <location>
        <begin position="567"/>
        <end position="576"/>
    </location>
</feature>
<keyword evidence="3" id="KW-0539">Nucleus</keyword>
<reference evidence="5" key="1">
    <citation type="journal article" date="2011" name="Plant Physiol.">
        <title>Comprehensive sequence analysis of 24,783 barley full-length cDNAs derived from 12 clone libraries.</title>
        <authorList>
            <person name="Matsumoto T."/>
            <person name="Tanaka T."/>
            <person name="Sakai H."/>
            <person name="Amano N."/>
            <person name="Kanamori H."/>
            <person name="Kurita K."/>
            <person name="Kikuta A."/>
            <person name="Kamiya K."/>
            <person name="Yamamoto M."/>
            <person name="Ikawa H."/>
            <person name="Fujii N."/>
            <person name="Hori K."/>
            <person name="Itoh T."/>
            <person name="Sato K."/>
        </authorList>
    </citation>
    <scope>NUCLEOTIDE SEQUENCE</scope>
    <source>
        <tissue evidence="5">Seed</tissue>
    </source>
</reference>
<protein>
    <submittedName>
        <fullName evidence="5">Predicted protein</fullName>
    </submittedName>
</protein>
<feature type="compositionally biased region" description="Basic and acidic residues" evidence="4">
    <location>
        <begin position="136"/>
        <end position="160"/>
    </location>
</feature>